<accession>A0ABD1NKN3</accession>
<evidence type="ECO:0000313" key="1">
    <source>
        <dbReference type="EMBL" id="KAL2348684.1"/>
    </source>
</evidence>
<dbReference type="Proteomes" id="UP001603857">
    <property type="component" value="Unassembled WGS sequence"/>
</dbReference>
<keyword evidence="2" id="KW-1185">Reference proteome</keyword>
<dbReference type="EMBL" id="JBGMDY010000001">
    <property type="protein sequence ID" value="KAL2348684.1"/>
    <property type="molecule type" value="Genomic_DNA"/>
</dbReference>
<name>A0ABD1NKN3_9FABA</name>
<organism evidence="1 2">
    <name type="scientific">Flemingia macrophylla</name>
    <dbReference type="NCBI Taxonomy" id="520843"/>
    <lineage>
        <taxon>Eukaryota</taxon>
        <taxon>Viridiplantae</taxon>
        <taxon>Streptophyta</taxon>
        <taxon>Embryophyta</taxon>
        <taxon>Tracheophyta</taxon>
        <taxon>Spermatophyta</taxon>
        <taxon>Magnoliopsida</taxon>
        <taxon>eudicotyledons</taxon>
        <taxon>Gunneridae</taxon>
        <taxon>Pentapetalae</taxon>
        <taxon>rosids</taxon>
        <taxon>fabids</taxon>
        <taxon>Fabales</taxon>
        <taxon>Fabaceae</taxon>
        <taxon>Papilionoideae</taxon>
        <taxon>50 kb inversion clade</taxon>
        <taxon>NPAAA clade</taxon>
        <taxon>indigoferoid/millettioid clade</taxon>
        <taxon>Phaseoleae</taxon>
        <taxon>Flemingia</taxon>
    </lineage>
</organism>
<dbReference type="AlphaFoldDB" id="A0ABD1NKN3"/>
<sequence>MEEPSTIHCEGFEYVEIEKPGDSPKEVSQSNLLLVFQSQVLKPSLISVQVWHKEFLMAVQQMISVVASS</sequence>
<reference evidence="1 2" key="1">
    <citation type="submission" date="2024-08" db="EMBL/GenBank/DDBJ databases">
        <title>Insights into the chromosomal genome structure of Flemingia macrophylla.</title>
        <authorList>
            <person name="Ding Y."/>
            <person name="Zhao Y."/>
            <person name="Bi W."/>
            <person name="Wu M."/>
            <person name="Zhao G."/>
            <person name="Gong Y."/>
            <person name="Li W."/>
            <person name="Zhang P."/>
        </authorList>
    </citation>
    <scope>NUCLEOTIDE SEQUENCE [LARGE SCALE GENOMIC DNA]</scope>
    <source>
        <strain evidence="1">DYQJB</strain>
        <tissue evidence="1">Leaf</tissue>
    </source>
</reference>
<evidence type="ECO:0000313" key="2">
    <source>
        <dbReference type="Proteomes" id="UP001603857"/>
    </source>
</evidence>
<protein>
    <submittedName>
        <fullName evidence="1">Uncharacterized protein</fullName>
    </submittedName>
</protein>
<comment type="caution">
    <text evidence="1">The sequence shown here is derived from an EMBL/GenBank/DDBJ whole genome shotgun (WGS) entry which is preliminary data.</text>
</comment>
<gene>
    <name evidence="1" type="ORF">Fmac_002684</name>
</gene>
<proteinExistence type="predicted"/>